<comment type="caution">
    <text evidence="2">The sequence shown here is derived from an EMBL/GenBank/DDBJ whole genome shotgun (WGS) entry which is preliminary data.</text>
</comment>
<protein>
    <submittedName>
        <fullName evidence="2">Uncharacterized protein</fullName>
    </submittedName>
</protein>
<dbReference type="AlphaFoldDB" id="A0A3M7S248"/>
<evidence type="ECO:0000256" key="1">
    <source>
        <dbReference type="SAM" id="MobiDB-lite"/>
    </source>
</evidence>
<feature type="region of interest" description="Disordered" evidence="1">
    <location>
        <begin position="64"/>
        <end position="92"/>
    </location>
</feature>
<dbReference type="EMBL" id="REGN01002178">
    <property type="protein sequence ID" value="RNA29657.1"/>
    <property type="molecule type" value="Genomic_DNA"/>
</dbReference>
<sequence>MVEDLQLTEATQYITQLDSVKWTRADTRKIRKRFYTCLKGCPKRLFLLLNAESENVNVFVSNDEHQHEETNKEASTTLQQQKSFMKIKRKKK</sequence>
<evidence type="ECO:0000313" key="3">
    <source>
        <dbReference type="Proteomes" id="UP000276133"/>
    </source>
</evidence>
<keyword evidence="3" id="KW-1185">Reference proteome</keyword>
<dbReference type="Proteomes" id="UP000276133">
    <property type="component" value="Unassembled WGS sequence"/>
</dbReference>
<organism evidence="2 3">
    <name type="scientific">Brachionus plicatilis</name>
    <name type="common">Marine rotifer</name>
    <name type="synonym">Brachionus muelleri</name>
    <dbReference type="NCBI Taxonomy" id="10195"/>
    <lineage>
        <taxon>Eukaryota</taxon>
        <taxon>Metazoa</taxon>
        <taxon>Spiralia</taxon>
        <taxon>Gnathifera</taxon>
        <taxon>Rotifera</taxon>
        <taxon>Eurotatoria</taxon>
        <taxon>Monogononta</taxon>
        <taxon>Pseudotrocha</taxon>
        <taxon>Ploima</taxon>
        <taxon>Brachionidae</taxon>
        <taxon>Brachionus</taxon>
    </lineage>
</organism>
<gene>
    <name evidence="2" type="ORF">BpHYR1_026585</name>
</gene>
<proteinExistence type="predicted"/>
<reference evidence="2 3" key="1">
    <citation type="journal article" date="2018" name="Sci. Rep.">
        <title>Genomic signatures of local adaptation to the degree of environmental predictability in rotifers.</title>
        <authorList>
            <person name="Franch-Gras L."/>
            <person name="Hahn C."/>
            <person name="Garcia-Roger E.M."/>
            <person name="Carmona M.J."/>
            <person name="Serra M."/>
            <person name="Gomez A."/>
        </authorList>
    </citation>
    <scope>NUCLEOTIDE SEQUENCE [LARGE SCALE GENOMIC DNA]</scope>
    <source>
        <strain evidence="2">HYR1</strain>
    </source>
</reference>
<name>A0A3M7S248_BRAPC</name>
<accession>A0A3M7S248</accession>
<feature type="compositionally biased region" description="Polar residues" evidence="1">
    <location>
        <begin position="73"/>
        <end position="83"/>
    </location>
</feature>
<evidence type="ECO:0000313" key="2">
    <source>
        <dbReference type="EMBL" id="RNA29657.1"/>
    </source>
</evidence>